<dbReference type="AlphaFoldDB" id="A0A0C3CM36"/>
<accession>A0A0C3CM36</accession>
<evidence type="ECO:0000259" key="1">
    <source>
        <dbReference type="Pfam" id="PF06985"/>
    </source>
</evidence>
<keyword evidence="3" id="KW-1185">Reference proteome</keyword>
<dbReference type="InterPro" id="IPR052895">
    <property type="entry name" value="HetReg/Transcr_Mod"/>
</dbReference>
<dbReference type="EMBL" id="KN832877">
    <property type="protein sequence ID" value="KIN00079.1"/>
    <property type="molecule type" value="Genomic_DNA"/>
</dbReference>
<gene>
    <name evidence="2" type="ORF">OIDMADRAFT_124968</name>
</gene>
<dbReference type="InParanoid" id="A0A0C3CM36"/>
<dbReference type="PANTHER" id="PTHR24148">
    <property type="entry name" value="ANKYRIN REPEAT DOMAIN-CONTAINING PROTEIN 39 HOMOLOG-RELATED"/>
    <property type="match status" value="1"/>
</dbReference>
<dbReference type="OrthoDB" id="3477286at2759"/>
<dbReference type="Proteomes" id="UP000054321">
    <property type="component" value="Unassembled WGS sequence"/>
</dbReference>
<evidence type="ECO:0000313" key="3">
    <source>
        <dbReference type="Proteomes" id="UP000054321"/>
    </source>
</evidence>
<dbReference type="HOGENOM" id="CLU_004184_10_1_1"/>
<dbReference type="PANTHER" id="PTHR24148:SF64">
    <property type="entry name" value="HETEROKARYON INCOMPATIBILITY DOMAIN-CONTAINING PROTEIN"/>
    <property type="match status" value="1"/>
</dbReference>
<dbReference type="STRING" id="913774.A0A0C3CM36"/>
<dbReference type="Pfam" id="PF26639">
    <property type="entry name" value="Het-6_barrel"/>
    <property type="match status" value="1"/>
</dbReference>
<reference evidence="2 3" key="1">
    <citation type="submission" date="2014-04" db="EMBL/GenBank/DDBJ databases">
        <authorList>
            <consortium name="DOE Joint Genome Institute"/>
            <person name="Kuo A."/>
            <person name="Martino E."/>
            <person name="Perotto S."/>
            <person name="Kohler A."/>
            <person name="Nagy L.G."/>
            <person name="Floudas D."/>
            <person name="Copeland A."/>
            <person name="Barry K.W."/>
            <person name="Cichocki N."/>
            <person name="Veneault-Fourrey C."/>
            <person name="LaButti K."/>
            <person name="Lindquist E.A."/>
            <person name="Lipzen A."/>
            <person name="Lundell T."/>
            <person name="Morin E."/>
            <person name="Murat C."/>
            <person name="Sun H."/>
            <person name="Tunlid A."/>
            <person name="Henrissat B."/>
            <person name="Grigoriev I.V."/>
            <person name="Hibbett D.S."/>
            <person name="Martin F."/>
            <person name="Nordberg H.P."/>
            <person name="Cantor M.N."/>
            <person name="Hua S.X."/>
        </authorList>
    </citation>
    <scope>NUCLEOTIDE SEQUENCE [LARGE SCALE GENOMIC DNA]</scope>
    <source>
        <strain evidence="2 3">Zn</strain>
    </source>
</reference>
<sequence>MADLSNPPLPYQYARLDPGCIRILQLQPGELADSVFVEISQEKLDGGIKSYNALSWQWGENKDNKLIRIKNKENTDSNFDSQIWALEVRPNLLDALKHVRKKNRIVRLWVDAVCIKQEVENNEEKSEQISLMTRIYGMADEVCVWLGAASDDSEKAMKFVRQLVNLDDANHIAGLERRTFDWSNASDLAALIKLLKRGWFSRRWVVQEIAVARRATVICGEDFIYWSELADAVALLEKVGRDGTINRILRKLTTANHASEYIGSFSSLPAFRLVQNSTGMFRGQDKTLTKTWRYTLEELVSFLAAFEASRLHDTIYALLGLASDIGPGPTSEEGARTSEEGVRRAGLTFQLGRPTDTFEVNYNMPPLEVFKRFLKYAIDRSKSLDILCRPWAPEAGEDASGKWHEITLPSWIPSLARKPFRPTQQRNMVRFNPDPLVGPATFRHRLYSASGLELPTFDYVDDRPESTLVRVKGFQLGVIGETWDCGDFGNVPAAWLRAGGWEKKSDLPPGELWRTLVADRNANGDDPDRWYPMVFQSAAKERDIIYGFETRRLIHESTNAMVAELFRRVEAVVWNRRLIRAKGEFMQWLAGRKLGEEKGDEKLYPGALGLAPSSAKVGDLVCIIFGCSVPLVLRASVDQPPTSLHNPQYDTERYTLIGECYIDHMMDGEGMTYFTDQDLDAQYFVLE</sequence>
<dbReference type="Pfam" id="PF06985">
    <property type="entry name" value="HET"/>
    <property type="match status" value="1"/>
</dbReference>
<feature type="domain" description="Heterokaryon incompatibility" evidence="1">
    <location>
        <begin position="51"/>
        <end position="208"/>
    </location>
</feature>
<proteinExistence type="predicted"/>
<name>A0A0C3CM36_OIDMZ</name>
<reference evidence="3" key="2">
    <citation type="submission" date="2015-01" db="EMBL/GenBank/DDBJ databases">
        <title>Evolutionary Origins and Diversification of the Mycorrhizal Mutualists.</title>
        <authorList>
            <consortium name="DOE Joint Genome Institute"/>
            <consortium name="Mycorrhizal Genomics Consortium"/>
            <person name="Kohler A."/>
            <person name="Kuo A."/>
            <person name="Nagy L.G."/>
            <person name="Floudas D."/>
            <person name="Copeland A."/>
            <person name="Barry K.W."/>
            <person name="Cichocki N."/>
            <person name="Veneault-Fourrey C."/>
            <person name="LaButti K."/>
            <person name="Lindquist E.A."/>
            <person name="Lipzen A."/>
            <person name="Lundell T."/>
            <person name="Morin E."/>
            <person name="Murat C."/>
            <person name="Riley R."/>
            <person name="Ohm R."/>
            <person name="Sun H."/>
            <person name="Tunlid A."/>
            <person name="Henrissat B."/>
            <person name="Grigoriev I.V."/>
            <person name="Hibbett D.S."/>
            <person name="Martin F."/>
        </authorList>
    </citation>
    <scope>NUCLEOTIDE SEQUENCE [LARGE SCALE GENOMIC DNA]</scope>
    <source>
        <strain evidence="3">Zn</strain>
    </source>
</reference>
<dbReference type="InterPro" id="IPR010730">
    <property type="entry name" value="HET"/>
</dbReference>
<protein>
    <recommendedName>
        <fullName evidence="1">Heterokaryon incompatibility domain-containing protein</fullName>
    </recommendedName>
</protein>
<evidence type="ECO:0000313" key="2">
    <source>
        <dbReference type="EMBL" id="KIN00079.1"/>
    </source>
</evidence>
<organism evidence="2 3">
    <name type="scientific">Oidiodendron maius (strain Zn)</name>
    <dbReference type="NCBI Taxonomy" id="913774"/>
    <lineage>
        <taxon>Eukaryota</taxon>
        <taxon>Fungi</taxon>
        <taxon>Dikarya</taxon>
        <taxon>Ascomycota</taxon>
        <taxon>Pezizomycotina</taxon>
        <taxon>Leotiomycetes</taxon>
        <taxon>Leotiomycetes incertae sedis</taxon>
        <taxon>Myxotrichaceae</taxon>
        <taxon>Oidiodendron</taxon>
    </lineage>
</organism>